<dbReference type="GO" id="GO:0030170">
    <property type="term" value="F:pyridoxal phosphate binding"/>
    <property type="evidence" value="ECO:0007669"/>
    <property type="project" value="InterPro"/>
</dbReference>
<dbReference type="InterPro" id="IPR051326">
    <property type="entry name" value="Kynurenine-oxoglutarate_AT"/>
</dbReference>
<comment type="cofactor">
    <cofactor evidence="1">
        <name>pyridoxal 5'-phosphate</name>
        <dbReference type="ChEBI" id="CHEBI:597326"/>
    </cofactor>
</comment>
<evidence type="ECO:0000313" key="7">
    <source>
        <dbReference type="EMBL" id="OEU13090.1"/>
    </source>
</evidence>
<dbReference type="InterPro" id="IPR004838">
    <property type="entry name" value="NHTrfase_class1_PyrdxlP-BS"/>
</dbReference>
<dbReference type="KEGG" id="fcy:FRACYDRAFT_190993"/>
<feature type="domain" description="Aminotransferase class I/classII large" evidence="6">
    <location>
        <begin position="68"/>
        <end position="423"/>
    </location>
</feature>
<evidence type="ECO:0000256" key="4">
    <source>
        <dbReference type="ARBA" id="ARBA00022679"/>
    </source>
</evidence>
<dbReference type="PROSITE" id="PS00105">
    <property type="entry name" value="AA_TRANSFER_CLASS_1"/>
    <property type="match status" value="1"/>
</dbReference>
<organism evidence="7 8">
    <name type="scientific">Fragilariopsis cylindrus CCMP1102</name>
    <dbReference type="NCBI Taxonomy" id="635003"/>
    <lineage>
        <taxon>Eukaryota</taxon>
        <taxon>Sar</taxon>
        <taxon>Stramenopiles</taxon>
        <taxon>Ochrophyta</taxon>
        <taxon>Bacillariophyta</taxon>
        <taxon>Bacillariophyceae</taxon>
        <taxon>Bacillariophycidae</taxon>
        <taxon>Bacillariales</taxon>
        <taxon>Bacillariaceae</taxon>
        <taxon>Fragilariopsis</taxon>
    </lineage>
</organism>
<evidence type="ECO:0000259" key="6">
    <source>
        <dbReference type="Pfam" id="PF00155"/>
    </source>
</evidence>
<dbReference type="PANTHER" id="PTHR43807">
    <property type="entry name" value="FI04487P"/>
    <property type="match status" value="1"/>
</dbReference>
<keyword evidence="8" id="KW-1185">Reference proteome</keyword>
<dbReference type="Proteomes" id="UP000095751">
    <property type="component" value="Unassembled WGS sequence"/>
</dbReference>
<dbReference type="InterPro" id="IPR004839">
    <property type="entry name" value="Aminotransferase_I/II_large"/>
</dbReference>
<dbReference type="Pfam" id="PF00155">
    <property type="entry name" value="Aminotran_1_2"/>
    <property type="match status" value="1"/>
</dbReference>
<comment type="similarity">
    <text evidence="2">Belongs to the class-I pyridoxal-phosphate-dependent aminotransferase family.</text>
</comment>
<accession>A0A1E7F4L3</accession>
<dbReference type="InterPro" id="IPR015422">
    <property type="entry name" value="PyrdxlP-dep_Trfase_small"/>
</dbReference>
<keyword evidence="4 7" id="KW-0808">Transferase</keyword>
<name>A0A1E7F4L3_9STRA</name>
<keyword evidence="5" id="KW-0663">Pyridoxal phosphate</keyword>
<dbReference type="GO" id="GO:0005737">
    <property type="term" value="C:cytoplasm"/>
    <property type="evidence" value="ECO:0007669"/>
    <property type="project" value="TreeGrafter"/>
</dbReference>
<sequence>MTNNRSSSNNDDDPNVVKESVIRMMTRLAIEYKAVNLSQGFPNESPPWPLKVSLAHSVLSDGGDNINNNNDQLNQYSPPCGRTDLRSSIANYYRRFYEYDNISPEDITVTLGATEALASALRTIGRPGDKCVIFEPFHELYPSQCKLFYLKPVYVTLRPSMNNSDNNNINDNDNDNENHSNTIWTYDENELETALSDAKILILNTPHNPTGKVFTKMELTHIVALCRKYDVYLITDDIYEHMCYGNDTRHIVIPKEFPELTDKTLVCNSIGKSAAATGWRVGWCLHPPHLRDAYRGIHDQLCVMAPHPQQFACLSYLSLPDEYFINLAKKYEKRVQKLKNALVSVGFKVIFPQGAYYLFVNYKSVSQLVDMTSVEAAMYLLKNVGVACVPGDNFFGNNLEETTNKYLRFAACRSDKDIDNAIQLLEEKLL</sequence>
<dbReference type="Gene3D" id="3.40.640.10">
    <property type="entry name" value="Type I PLP-dependent aspartate aminotransferase-like (Major domain)"/>
    <property type="match status" value="1"/>
</dbReference>
<dbReference type="SUPFAM" id="SSF53383">
    <property type="entry name" value="PLP-dependent transferases"/>
    <property type="match status" value="1"/>
</dbReference>
<evidence type="ECO:0000256" key="2">
    <source>
        <dbReference type="ARBA" id="ARBA00007441"/>
    </source>
</evidence>
<keyword evidence="3" id="KW-0032">Aminotransferase</keyword>
<dbReference type="InterPro" id="IPR015424">
    <property type="entry name" value="PyrdxlP-dep_Trfase"/>
</dbReference>
<dbReference type="EMBL" id="KV784363">
    <property type="protein sequence ID" value="OEU13090.1"/>
    <property type="molecule type" value="Genomic_DNA"/>
</dbReference>
<reference evidence="7 8" key="1">
    <citation type="submission" date="2016-09" db="EMBL/GenBank/DDBJ databases">
        <title>Extensive genetic diversity and differential bi-allelic expression allows diatom success in the polar Southern Ocean.</title>
        <authorList>
            <consortium name="DOE Joint Genome Institute"/>
            <person name="Mock T."/>
            <person name="Otillar R.P."/>
            <person name="Strauss J."/>
            <person name="Dupont C."/>
            <person name="Frickenhaus S."/>
            <person name="Maumus F."/>
            <person name="Mcmullan M."/>
            <person name="Sanges R."/>
            <person name="Schmutz J."/>
            <person name="Toseland A."/>
            <person name="Valas R."/>
            <person name="Veluchamy A."/>
            <person name="Ward B.J."/>
            <person name="Allen A."/>
            <person name="Barry K."/>
            <person name="Falciatore A."/>
            <person name="Ferrante M."/>
            <person name="Fortunato A.E."/>
            <person name="Gloeckner G."/>
            <person name="Gruber A."/>
            <person name="Hipkin R."/>
            <person name="Janech M."/>
            <person name="Kroth P."/>
            <person name="Leese F."/>
            <person name="Lindquist E."/>
            <person name="Lyon B.R."/>
            <person name="Martin J."/>
            <person name="Mayer C."/>
            <person name="Parker M."/>
            <person name="Quesneville H."/>
            <person name="Raymond J."/>
            <person name="Uhlig C."/>
            <person name="Valentin K.U."/>
            <person name="Worden A.Z."/>
            <person name="Armbrust E.V."/>
            <person name="Bowler C."/>
            <person name="Green B."/>
            <person name="Moulton V."/>
            <person name="Van Oosterhout C."/>
            <person name="Grigoriev I."/>
        </authorList>
    </citation>
    <scope>NUCLEOTIDE SEQUENCE [LARGE SCALE GENOMIC DNA]</scope>
    <source>
        <strain evidence="7 8">CCMP1102</strain>
    </source>
</reference>
<dbReference type="OrthoDB" id="7042322at2759"/>
<evidence type="ECO:0000256" key="3">
    <source>
        <dbReference type="ARBA" id="ARBA00022576"/>
    </source>
</evidence>
<proteinExistence type="inferred from homology"/>
<dbReference type="CDD" id="cd00609">
    <property type="entry name" value="AAT_like"/>
    <property type="match status" value="1"/>
</dbReference>
<dbReference type="PANTHER" id="PTHR43807:SF20">
    <property type="entry name" value="FI04487P"/>
    <property type="match status" value="1"/>
</dbReference>
<evidence type="ECO:0000313" key="8">
    <source>
        <dbReference type="Proteomes" id="UP000095751"/>
    </source>
</evidence>
<gene>
    <name evidence="7" type="ORF">FRACYDRAFT_190993</name>
</gene>
<dbReference type="InterPro" id="IPR015421">
    <property type="entry name" value="PyrdxlP-dep_Trfase_major"/>
</dbReference>
<dbReference type="Gene3D" id="3.90.1150.10">
    <property type="entry name" value="Aspartate Aminotransferase, domain 1"/>
    <property type="match status" value="1"/>
</dbReference>
<protein>
    <submittedName>
        <fullName evidence="7">PLP-dependent transferase</fullName>
    </submittedName>
</protein>
<dbReference type="AlphaFoldDB" id="A0A1E7F4L3"/>
<evidence type="ECO:0000256" key="5">
    <source>
        <dbReference type="ARBA" id="ARBA00022898"/>
    </source>
</evidence>
<evidence type="ECO:0000256" key="1">
    <source>
        <dbReference type="ARBA" id="ARBA00001933"/>
    </source>
</evidence>
<dbReference type="GO" id="GO:0016212">
    <property type="term" value="F:kynurenine-oxoglutarate transaminase activity"/>
    <property type="evidence" value="ECO:0007669"/>
    <property type="project" value="TreeGrafter"/>
</dbReference>
<dbReference type="InParanoid" id="A0A1E7F4L3"/>